<dbReference type="Gene3D" id="1.10.3720.10">
    <property type="entry name" value="MetI-like"/>
    <property type="match status" value="1"/>
</dbReference>
<evidence type="ECO:0000256" key="6">
    <source>
        <dbReference type="ARBA" id="ARBA00023136"/>
    </source>
</evidence>
<dbReference type="InterPro" id="IPR051393">
    <property type="entry name" value="ABC_transporter_permease"/>
</dbReference>
<evidence type="ECO:0000256" key="1">
    <source>
        <dbReference type="ARBA" id="ARBA00004651"/>
    </source>
</evidence>
<reference evidence="10 11" key="2">
    <citation type="submission" date="2020-03" db="EMBL/GenBank/DDBJ databases">
        <authorList>
            <person name="Ichikawa N."/>
            <person name="Kimura A."/>
            <person name="Kitahashi Y."/>
            <person name="Uohara A."/>
        </authorList>
    </citation>
    <scope>NUCLEOTIDE SEQUENCE [LARGE SCALE GENOMIC DNA]</scope>
    <source>
        <strain evidence="10 11">NBRC 108638</strain>
    </source>
</reference>
<dbReference type="InterPro" id="IPR035906">
    <property type="entry name" value="MetI-like_sf"/>
</dbReference>
<dbReference type="PANTHER" id="PTHR30193:SF41">
    <property type="entry name" value="DIACETYLCHITOBIOSE UPTAKE SYSTEM PERMEASE PROTEIN NGCF"/>
    <property type="match status" value="1"/>
</dbReference>
<evidence type="ECO:0000259" key="9">
    <source>
        <dbReference type="PROSITE" id="PS50928"/>
    </source>
</evidence>
<feature type="transmembrane region" description="Helical" evidence="7">
    <location>
        <begin position="99"/>
        <end position="120"/>
    </location>
</feature>
<dbReference type="EMBL" id="BLPG01000001">
    <property type="protein sequence ID" value="GFJ90364.1"/>
    <property type="molecule type" value="Genomic_DNA"/>
</dbReference>
<name>A0A6V8L2I7_9ACTN</name>
<dbReference type="PANTHER" id="PTHR30193">
    <property type="entry name" value="ABC TRANSPORTER PERMEASE PROTEIN"/>
    <property type="match status" value="1"/>
</dbReference>
<comment type="caution">
    <text evidence="10">The sequence shown here is derived from an EMBL/GenBank/DDBJ whole genome shotgun (WGS) entry which is preliminary data.</text>
</comment>
<feature type="region of interest" description="Disordered" evidence="8">
    <location>
        <begin position="1"/>
        <end position="27"/>
    </location>
</feature>
<feature type="transmembrane region" description="Helical" evidence="7">
    <location>
        <begin position="36"/>
        <end position="55"/>
    </location>
</feature>
<keyword evidence="2 7" id="KW-0813">Transport</keyword>
<proteinExistence type="inferred from homology"/>
<evidence type="ECO:0000256" key="4">
    <source>
        <dbReference type="ARBA" id="ARBA00022692"/>
    </source>
</evidence>
<dbReference type="GO" id="GO:0055085">
    <property type="term" value="P:transmembrane transport"/>
    <property type="evidence" value="ECO:0007669"/>
    <property type="project" value="InterPro"/>
</dbReference>
<feature type="compositionally biased region" description="Basic residues" evidence="8">
    <location>
        <begin position="15"/>
        <end position="27"/>
    </location>
</feature>
<evidence type="ECO:0000256" key="5">
    <source>
        <dbReference type="ARBA" id="ARBA00022989"/>
    </source>
</evidence>
<comment type="subcellular location">
    <subcellularLocation>
        <location evidence="1 7">Cell membrane</location>
        <topology evidence="1 7">Multi-pass membrane protein</topology>
    </subcellularLocation>
</comment>
<feature type="transmembrane region" description="Helical" evidence="7">
    <location>
        <begin position="286"/>
        <end position="308"/>
    </location>
</feature>
<evidence type="ECO:0000256" key="2">
    <source>
        <dbReference type="ARBA" id="ARBA00022448"/>
    </source>
</evidence>
<evidence type="ECO:0000313" key="11">
    <source>
        <dbReference type="Proteomes" id="UP000482960"/>
    </source>
</evidence>
<dbReference type="Pfam" id="PF00528">
    <property type="entry name" value="BPD_transp_1"/>
    <property type="match status" value="1"/>
</dbReference>
<feature type="transmembrane region" description="Helical" evidence="7">
    <location>
        <begin position="181"/>
        <end position="204"/>
    </location>
</feature>
<dbReference type="SUPFAM" id="SSF161098">
    <property type="entry name" value="MetI-like"/>
    <property type="match status" value="1"/>
</dbReference>
<keyword evidence="6 7" id="KW-0472">Membrane</keyword>
<keyword evidence="5 7" id="KW-1133">Transmembrane helix</keyword>
<dbReference type="AlphaFoldDB" id="A0A6V8L2I7"/>
<organism evidence="10 11">
    <name type="scientific">Phytohabitans rumicis</name>
    <dbReference type="NCBI Taxonomy" id="1076125"/>
    <lineage>
        <taxon>Bacteria</taxon>
        <taxon>Bacillati</taxon>
        <taxon>Actinomycetota</taxon>
        <taxon>Actinomycetes</taxon>
        <taxon>Micromonosporales</taxon>
        <taxon>Micromonosporaceae</taxon>
    </lineage>
</organism>
<keyword evidence="3" id="KW-1003">Cell membrane</keyword>
<evidence type="ECO:0000256" key="3">
    <source>
        <dbReference type="ARBA" id="ARBA00022475"/>
    </source>
</evidence>
<dbReference type="GO" id="GO:0005886">
    <property type="term" value="C:plasma membrane"/>
    <property type="evidence" value="ECO:0007669"/>
    <property type="project" value="UniProtKB-SubCell"/>
</dbReference>
<dbReference type="Proteomes" id="UP000482960">
    <property type="component" value="Unassembled WGS sequence"/>
</dbReference>
<accession>A0A6V8L2I7</accession>
<dbReference type="RefSeq" id="WP_173077727.1">
    <property type="nucleotide sequence ID" value="NZ_BAABJB010000024.1"/>
</dbReference>
<evidence type="ECO:0000256" key="8">
    <source>
        <dbReference type="SAM" id="MobiDB-lite"/>
    </source>
</evidence>
<evidence type="ECO:0000256" key="7">
    <source>
        <dbReference type="RuleBase" id="RU363032"/>
    </source>
</evidence>
<comment type="similarity">
    <text evidence="7">Belongs to the binding-protein-dependent transport system permease family.</text>
</comment>
<feature type="domain" description="ABC transmembrane type-1" evidence="9">
    <location>
        <begin position="95"/>
        <end position="307"/>
    </location>
</feature>
<protein>
    <submittedName>
        <fullName evidence="10">Sugar ABC transporter permease</fullName>
    </submittedName>
</protein>
<evidence type="ECO:0000313" key="10">
    <source>
        <dbReference type="EMBL" id="GFJ90364.1"/>
    </source>
</evidence>
<gene>
    <name evidence="10" type="ORF">Prum_040060</name>
</gene>
<keyword evidence="4 7" id="KW-0812">Transmembrane</keyword>
<reference evidence="10 11" key="1">
    <citation type="submission" date="2020-03" db="EMBL/GenBank/DDBJ databases">
        <title>Whole genome shotgun sequence of Phytohabitans rumicis NBRC 108638.</title>
        <authorList>
            <person name="Komaki H."/>
            <person name="Tamura T."/>
        </authorList>
    </citation>
    <scope>NUCLEOTIDE SEQUENCE [LARGE SCALE GENOMIC DNA]</scope>
    <source>
        <strain evidence="10 11">NBRC 108638</strain>
    </source>
</reference>
<sequence>MAVSTTAKPGVARAGRPHHARPVRTGRRGRKVKDNLLAYAFMAAGIACFALFSWYPLVRGVILSFQQVNFVTDPYWVGLDNFRALFDDPLFWTAWKNTLVFTGLALIFGYAVPLGIAVLLNELRHFKAYFRVAVYLPVMLPPIVVVLLWKYFYDPGNGLFNTLLRGAHLPESQWTQSGSTAMISLVLVSTWANLGGATLMYLAALQGIPGELYEAAELDGASVWQRLRHVTLPQLRFIMLVLLLIQIIATMQVFIEPYQLTGTTNPDTITVMVLIYRYAFTVNHDFGLAAAMSVLLFVVLAIFSAIYLRLTRGGER</sequence>
<keyword evidence="11" id="KW-1185">Reference proteome</keyword>
<feature type="transmembrane region" description="Helical" evidence="7">
    <location>
        <begin position="132"/>
        <end position="152"/>
    </location>
</feature>
<dbReference type="CDD" id="cd06261">
    <property type="entry name" value="TM_PBP2"/>
    <property type="match status" value="1"/>
</dbReference>
<dbReference type="PROSITE" id="PS50928">
    <property type="entry name" value="ABC_TM1"/>
    <property type="match status" value="1"/>
</dbReference>
<feature type="transmembrane region" description="Helical" evidence="7">
    <location>
        <begin position="235"/>
        <end position="255"/>
    </location>
</feature>
<dbReference type="InterPro" id="IPR000515">
    <property type="entry name" value="MetI-like"/>
</dbReference>